<gene>
    <name evidence="1" type="ORF">BH720_024920</name>
</gene>
<accession>A0ACD5GQ74</accession>
<dbReference type="EMBL" id="CP182909">
    <property type="protein sequence ID" value="XPM62794.1"/>
    <property type="molecule type" value="Genomic_DNA"/>
</dbReference>
<proteinExistence type="predicted"/>
<name>A0ACD5GQ74_9CYAN</name>
<protein>
    <submittedName>
        <fullName evidence="1">C-type cytochrome</fullName>
    </submittedName>
</protein>
<organism evidence="1 2">
    <name type="scientific">Desertifilum tharense IPPAS B-1220</name>
    <dbReference type="NCBI Taxonomy" id="1781255"/>
    <lineage>
        <taxon>Bacteria</taxon>
        <taxon>Bacillati</taxon>
        <taxon>Cyanobacteriota</taxon>
        <taxon>Cyanophyceae</taxon>
        <taxon>Desertifilales</taxon>
        <taxon>Desertifilaceae</taxon>
        <taxon>Desertifilum</taxon>
    </lineage>
</organism>
<sequence length="64" mass="6723">MSVLLLATLVLTVGFAHPGLAADLANGEKIFNANCAACHVGGTNLVMRTKTLKLEALKNTTWTP</sequence>
<evidence type="ECO:0000313" key="2">
    <source>
        <dbReference type="Proteomes" id="UP000095472"/>
    </source>
</evidence>
<dbReference type="Proteomes" id="UP000095472">
    <property type="component" value="Chromosome"/>
</dbReference>
<reference evidence="1 2" key="1">
    <citation type="journal article" date="2016" name="Genome Announc.">
        <title>Draft Genome Sequence of the Thermotolerant Cyanobacterium Desertifilum sp. IPPAS B-1220.</title>
        <authorList>
            <person name="Mironov K.S."/>
            <person name="Sinetova M.A."/>
            <person name="Bolatkhan K."/>
            <person name="Zayadan B.K."/>
            <person name="Ustinova V.V."/>
            <person name="Kupriyanova E.V."/>
            <person name="Skrypnik A.N."/>
            <person name="Gogoleva N.E."/>
            <person name="Gogolev Y.V."/>
            <person name="Los D.A."/>
        </authorList>
    </citation>
    <scope>NUCLEOTIDE SEQUENCE [LARGE SCALE GENOMIC DNA]</scope>
    <source>
        <strain evidence="1 2">IPPAS B-1220</strain>
    </source>
</reference>
<evidence type="ECO:0000313" key="1">
    <source>
        <dbReference type="EMBL" id="XPM62794.1"/>
    </source>
</evidence>
<keyword evidence="2" id="KW-1185">Reference proteome</keyword>